<dbReference type="PROSITE" id="PS51935">
    <property type="entry name" value="NLPC_P60"/>
    <property type="match status" value="1"/>
</dbReference>
<organism evidence="9 10">
    <name type="scientific">Streptomyces sodiiphilus</name>
    <dbReference type="NCBI Taxonomy" id="226217"/>
    <lineage>
        <taxon>Bacteria</taxon>
        <taxon>Bacillati</taxon>
        <taxon>Actinomycetota</taxon>
        <taxon>Actinomycetes</taxon>
        <taxon>Kitasatosporales</taxon>
        <taxon>Streptomycetaceae</taxon>
        <taxon>Streptomyces</taxon>
    </lineage>
</organism>
<feature type="chain" id="PRO_5046062442" evidence="7">
    <location>
        <begin position="36"/>
        <end position="349"/>
    </location>
</feature>
<evidence type="ECO:0000259" key="8">
    <source>
        <dbReference type="PROSITE" id="PS51935"/>
    </source>
</evidence>
<dbReference type="Pfam" id="PF00877">
    <property type="entry name" value="NLPC_P60"/>
    <property type="match status" value="1"/>
</dbReference>
<dbReference type="RefSeq" id="WP_344266480.1">
    <property type="nucleotide sequence ID" value="NZ_BAAAMJ010000080.1"/>
</dbReference>
<name>A0ABN2PWG4_9ACTN</name>
<evidence type="ECO:0000256" key="4">
    <source>
        <dbReference type="ARBA" id="ARBA00022807"/>
    </source>
</evidence>
<comment type="similarity">
    <text evidence="1">Belongs to the peptidase C40 family.</text>
</comment>
<dbReference type="EMBL" id="BAAAMJ010000080">
    <property type="protein sequence ID" value="GAA1934690.1"/>
    <property type="molecule type" value="Genomic_DNA"/>
</dbReference>
<gene>
    <name evidence="9" type="ORF">GCM10009716_47200</name>
</gene>
<dbReference type="Gene3D" id="6.10.250.3150">
    <property type="match status" value="1"/>
</dbReference>
<dbReference type="PANTHER" id="PTHR47359">
    <property type="entry name" value="PEPTIDOGLYCAN DL-ENDOPEPTIDASE CWLO"/>
    <property type="match status" value="1"/>
</dbReference>
<feature type="compositionally biased region" description="Basic and acidic residues" evidence="6">
    <location>
        <begin position="219"/>
        <end position="228"/>
    </location>
</feature>
<feature type="region of interest" description="Disordered" evidence="6">
    <location>
        <begin position="214"/>
        <end position="236"/>
    </location>
</feature>
<feature type="coiled-coil region" evidence="5">
    <location>
        <begin position="41"/>
        <end position="96"/>
    </location>
</feature>
<dbReference type="InterPro" id="IPR038765">
    <property type="entry name" value="Papain-like_cys_pep_sf"/>
</dbReference>
<evidence type="ECO:0000256" key="1">
    <source>
        <dbReference type="ARBA" id="ARBA00007074"/>
    </source>
</evidence>
<evidence type="ECO:0000313" key="9">
    <source>
        <dbReference type="EMBL" id="GAA1934690.1"/>
    </source>
</evidence>
<feature type="domain" description="NlpC/P60" evidence="8">
    <location>
        <begin position="234"/>
        <end position="349"/>
    </location>
</feature>
<dbReference type="Proteomes" id="UP001501303">
    <property type="component" value="Unassembled WGS sequence"/>
</dbReference>
<keyword evidence="2" id="KW-0645">Protease</keyword>
<evidence type="ECO:0000256" key="6">
    <source>
        <dbReference type="SAM" id="MobiDB-lite"/>
    </source>
</evidence>
<sequence>MASHRRPKQPGRTRVTIFGATAAATVALSSQAAQADPNLSKDEVKEQVDDLYEQVTKINEQYIGAQENEEQLQERADELQESVARGQEELNTLRNSLGSAAAAHYRTGSLDPSVQLFLSSDPDAYLEQASTLNQITGKQAESLRLIEAKQRTLAQQRQEATKKLEELEEVREEIGKKKKKIQGKLNEAQRLLNQLTQEERDAIAAAEADAAARAAAEAQRADRSEGRTELAAGSSRATSALGAAQSKLGSPYVYGSPGPNSFDCSGLTSWAFAQAGISLPRTSQAQANVGTRVSRDQLQPGDLVFFYGDLGHVGIYSGNGQMIHSPRPGTVVRYESINVMPFQFGVRVG</sequence>
<keyword evidence="5" id="KW-0175">Coiled coil</keyword>
<dbReference type="SUPFAM" id="SSF54001">
    <property type="entry name" value="Cysteine proteinases"/>
    <property type="match status" value="1"/>
</dbReference>
<reference evidence="9 10" key="1">
    <citation type="journal article" date="2019" name="Int. J. Syst. Evol. Microbiol.">
        <title>The Global Catalogue of Microorganisms (GCM) 10K type strain sequencing project: providing services to taxonomists for standard genome sequencing and annotation.</title>
        <authorList>
            <consortium name="The Broad Institute Genomics Platform"/>
            <consortium name="The Broad Institute Genome Sequencing Center for Infectious Disease"/>
            <person name="Wu L."/>
            <person name="Ma J."/>
        </authorList>
    </citation>
    <scope>NUCLEOTIDE SEQUENCE [LARGE SCALE GENOMIC DNA]</scope>
    <source>
        <strain evidence="9 10">JCM 13581</strain>
    </source>
</reference>
<proteinExistence type="inferred from homology"/>
<evidence type="ECO:0000256" key="7">
    <source>
        <dbReference type="SAM" id="SignalP"/>
    </source>
</evidence>
<keyword evidence="4" id="KW-0788">Thiol protease</keyword>
<feature type="signal peptide" evidence="7">
    <location>
        <begin position="1"/>
        <end position="35"/>
    </location>
</feature>
<comment type="caution">
    <text evidence="9">The sequence shown here is derived from an EMBL/GenBank/DDBJ whole genome shotgun (WGS) entry which is preliminary data.</text>
</comment>
<evidence type="ECO:0000256" key="2">
    <source>
        <dbReference type="ARBA" id="ARBA00022670"/>
    </source>
</evidence>
<protein>
    <submittedName>
        <fullName evidence="9">C40 family peptidase</fullName>
    </submittedName>
</protein>
<keyword evidence="7" id="KW-0732">Signal</keyword>
<dbReference type="InterPro" id="IPR000064">
    <property type="entry name" value="NLP_P60_dom"/>
</dbReference>
<evidence type="ECO:0000256" key="5">
    <source>
        <dbReference type="SAM" id="Coils"/>
    </source>
</evidence>
<keyword evidence="10" id="KW-1185">Reference proteome</keyword>
<dbReference type="Gene3D" id="3.90.1720.10">
    <property type="entry name" value="endopeptidase domain like (from Nostoc punctiforme)"/>
    <property type="match status" value="1"/>
</dbReference>
<evidence type="ECO:0000256" key="3">
    <source>
        <dbReference type="ARBA" id="ARBA00022801"/>
    </source>
</evidence>
<dbReference type="InterPro" id="IPR051794">
    <property type="entry name" value="PG_Endopeptidase_C40"/>
</dbReference>
<accession>A0ABN2PWG4</accession>
<evidence type="ECO:0000313" key="10">
    <source>
        <dbReference type="Proteomes" id="UP001501303"/>
    </source>
</evidence>
<keyword evidence="3" id="KW-0378">Hydrolase</keyword>
<feature type="coiled-coil region" evidence="5">
    <location>
        <begin position="143"/>
        <end position="205"/>
    </location>
</feature>
<dbReference type="PANTHER" id="PTHR47359:SF3">
    <property type="entry name" value="NLP_P60 DOMAIN-CONTAINING PROTEIN-RELATED"/>
    <property type="match status" value="1"/>
</dbReference>